<dbReference type="Proteomes" id="UP000031036">
    <property type="component" value="Unassembled WGS sequence"/>
</dbReference>
<evidence type="ECO:0000313" key="2">
    <source>
        <dbReference type="EMBL" id="KHN82371.1"/>
    </source>
</evidence>
<keyword evidence="3" id="KW-1185">Reference proteome</keyword>
<organism evidence="2 3">
    <name type="scientific">Toxocara canis</name>
    <name type="common">Canine roundworm</name>
    <dbReference type="NCBI Taxonomy" id="6265"/>
    <lineage>
        <taxon>Eukaryota</taxon>
        <taxon>Metazoa</taxon>
        <taxon>Ecdysozoa</taxon>
        <taxon>Nematoda</taxon>
        <taxon>Chromadorea</taxon>
        <taxon>Rhabditida</taxon>
        <taxon>Spirurina</taxon>
        <taxon>Ascaridomorpha</taxon>
        <taxon>Ascaridoidea</taxon>
        <taxon>Toxocaridae</taxon>
        <taxon>Toxocara</taxon>
    </lineage>
</organism>
<comment type="caution">
    <text evidence="2">The sequence shown here is derived from an EMBL/GenBank/DDBJ whole genome shotgun (WGS) entry which is preliminary data.</text>
</comment>
<reference evidence="2 3" key="1">
    <citation type="submission" date="2014-11" db="EMBL/GenBank/DDBJ databases">
        <title>Genetic blueprint of the zoonotic pathogen Toxocara canis.</title>
        <authorList>
            <person name="Zhu X.-Q."/>
            <person name="Korhonen P.K."/>
            <person name="Cai H."/>
            <person name="Young N.D."/>
            <person name="Nejsum P."/>
            <person name="von Samson-Himmelstjerna G."/>
            <person name="Boag P.R."/>
            <person name="Tan P."/>
            <person name="Li Q."/>
            <person name="Min J."/>
            <person name="Yang Y."/>
            <person name="Wang X."/>
            <person name="Fang X."/>
            <person name="Hall R.S."/>
            <person name="Hofmann A."/>
            <person name="Sternberg P.W."/>
            <person name="Jex A.R."/>
            <person name="Gasser R.B."/>
        </authorList>
    </citation>
    <scope>NUCLEOTIDE SEQUENCE [LARGE SCALE GENOMIC DNA]</scope>
    <source>
        <strain evidence="2">PN_DK_2014</strain>
    </source>
</reference>
<keyword evidence="1" id="KW-0175">Coiled coil</keyword>
<proteinExistence type="predicted"/>
<dbReference type="AlphaFoldDB" id="A0A0B2VFQ0"/>
<dbReference type="OrthoDB" id="5835755at2759"/>
<accession>A0A0B2VFQ0</accession>
<dbReference type="EMBL" id="JPKZ01001379">
    <property type="protein sequence ID" value="KHN82371.1"/>
    <property type="molecule type" value="Genomic_DNA"/>
</dbReference>
<dbReference type="STRING" id="6265.A0A0B2VFQ0"/>
<name>A0A0B2VFQ0_TOXCA</name>
<evidence type="ECO:0000256" key="1">
    <source>
        <dbReference type="SAM" id="Coils"/>
    </source>
</evidence>
<dbReference type="Gene3D" id="1.20.5.340">
    <property type="match status" value="1"/>
</dbReference>
<dbReference type="Pfam" id="PF24423">
    <property type="entry name" value="OVT1"/>
    <property type="match status" value="1"/>
</dbReference>
<sequence length="120" mass="14271">MTIKEVKLERDQISKEKDDLSRQLADVTHSFEMEIKKRENIERSCLKHVEDIDKLKARITEYEKQIMALRRQNDELDTRVKTGEAKITTIENSLSSAQTEIRKITELNDKLQKEKQHMMR</sequence>
<protein>
    <submittedName>
        <fullName evidence="2">Spindle-and centromere-associated protein</fullName>
    </submittedName>
</protein>
<feature type="coiled-coil region" evidence="1">
    <location>
        <begin position="3"/>
        <end position="117"/>
    </location>
</feature>
<gene>
    <name evidence="2" type="primary">PUMA1</name>
    <name evidence="2" type="ORF">Tcan_17173</name>
</gene>
<evidence type="ECO:0000313" key="3">
    <source>
        <dbReference type="Proteomes" id="UP000031036"/>
    </source>
</evidence>